<dbReference type="EnsemblFungi" id="PTTG_26204-t43_2">
    <property type="protein sequence ID" value="PTTG_26204-t43_2-p1"/>
    <property type="gene ID" value="PTTG_26204"/>
</dbReference>
<reference evidence="3" key="4">
    <citation type="submission" date="2025-05" db="UniProtKB">
        <authorList>
            <consortium name="EnsemblFungi"/>
        </authorList>
    </citation>
    <scope>IDENTIFICATION</scope>
    <source>
        <strain evidence="3">isolate 1-1 / race 1 (BBBD)</strain>
    </source>
</reference>
<dbReference type="AlphaFoldDB" id="A0A180GWT6"/>
<evidence type="ECO:0000313" key="4">
    <source>
        <dbReference type="Proteomes" id="UP000005240"/>
    </source>
</evidence>
<organism evidence="2">
    <name type="scientific">Puccinia triticina (isolate 1-1 / race 1 (BBBD))</name>
    <name type="common">Brown leaf rust fungus</name>
    <dbReference type="NCBI Taxonomy" id="630390"/>
    <lineage>
        <taxon>Eukaryota</taxon>
        <taxon>Fungi</taxon>
        <taxon>Dikarya</taxon>
        <taxon>Basidiomycota</taxon>
        <taxon>Pucciniomycotina</taxon>
        <taxon>Pucciniomycetes</taxon>
        <taxon>Pucciniales</taxon>
        <taxon>Pucciniaceae</taxon>
        <taxon>Puccinia</taxon>
    </lineage>
</organism>
<protein>
    <submittedName>
        <fullName evidence="2 3">Uncharacterized protein</fullName>
    </submittedName>
</protein>
<dbReference type="Proteomes" id="UP000005240">
    <property type="component" value="Unassembled WGS sequence"/>
</dbReference>
<dbReference type="EMBL" id="ADAS02000016">
    <property type="protein sequence ID" value="OAV96984.1"/>
    <property type="molecule type" value="Genomic_DNA"/>
</dbReference>
<evidence type="ECO:0000256" key="1">
    <source>
        <dbReference type="SAM" id="SignalP"/>
    </source>
</evidence>
<dbReference type="VEuPathDB" id="FungiDB:PTTG_26204"/>
<evidence type="ECO:0000313" key="3">
    <source>
        <dbReference type="EnsemblFungi" id="PTTG_26204-t43_1-p1"/>
    </source>
</evidence>
<feature type="signal peptide" evidence="1">
    <location>
        <begin position="1"/>
        <end position="23"/>
    </location>
</feature>
<accession>A0A180GWT6</accession>
<reference evidence="3 4" key="3">
    <citation type="journal article" date="2017" name="G3 (Bethesda)">
        <title>Comparative analysis highlights variable genome content of wheat rusts and divergence of the mating loci.</title>
        <authorList>
            <person name="Cuomo C.A."/>
            <person name="Bakkeren G."/>
            <person name="Khalil H.B."/>
            <person name="Panwar V."/>
            <person name="Joly D."/>
            <person name="Linning R."/>
            <person name="Sakthikumar S."/>
            <person name="Song X."/>
            <person name="Adiconis X."/>
            <person name="Fan L."/>
            <person name="Goldberg J.M."/>
            <person name="Levin J.Z."/>
            <person name="Young S."/>
            <person name="Zeng Q."/>
            <person name="Anikster Y."/>
            <person name="Bruce M."/>
            <person name="Wang M."/>
            <person name="Yin C."/>
            <person name="McCallum B."/>
            <person name="Szabo L.J."/>
            <person name="Hulbert S."/>
            <person name="Chen X."/>
            <person name="Fellers J.P."/>
        </authorList>
    </citation>
    <scope>NUCLEOTIDE SEQUENCE</scope>
    <source>
        <strain evidence="4">Isolate 1-1 / race 1 (BBBD)</strain>
        <strain evidence="3">isolate 1-1 / race 1 (BBBD)</strain>
    </source>
</reference>
<name>A0A180GWT6_PUCT1</name>
<dbReference type="EMBL" id="ADAS02000016">
    <property type="protein sequence ID" value="OAV96983.1"/>
    <property type="molecule type" value="Genomic_DNA"/>
</dbReference>
<dbReference type="EnsemblFungi" id="PTTG_26204-t43_1">
    <property type="protein sequence ID" value="PTTG_26204-t43_1-p1"/>
    <property type="gene ID" value="PTTG_26204"/>
</dbReference>
<dbReference type="OrthoDB" id="2498113at2759"/>
<keyword evidence="1" id="KW-0732">Signal</keyword>
<evidence type="ECO:0000313" key="2">
    <source>
        <dbReference type="EMBL" id="OAV96984.1"/>
    </source>
</evidence>
<reference evidence="2" key="1">
    <citation type="submission" date="2009-11" db="EMBL/GenBank/DDBJ databases">
        <authorList>
            <consortium name="The Broad Institute Genome Sequencing Platform"/>
            <person name="Ward D."/>
            <person name="Feldgarden M."/>
            <person name="Earl A."/>
            <person name="Young S.K."/>
            <person name="Zeng Q."/>
            <person name="Koehrsen M."/>
            <person name="Alvarado L."/>
            <person name="Berlin A."/>
            <person name="Bochicchio J."/>
            <person name="Borenstein D."/>
            <person name="Chapman S.B."/>
            <person name="Chen Z."/>
            <person name="Engels R."/>
            <person name="Freedman E."/>
            <person name="Gellesch M."/>
            <person name="Goldberg J."/>
            <person name="Griggs A."/>
            <person name="Gujja S."/>
            <person name="Heilman E."/>
            <person name="Heiman D."/>
            <person name="Hepburn T."/>
            <person name="Howarth C."/>
            <person name="Jen D."/>
            <person name="Larson L."/>
            <person name="Lewis B."/>
            <person name="Mehta T."/>
            <person name="Park D."/>
            <person name="Pearson M."/>
            <person name="Roberts A."/>
            <person name="Saif S."/>
            <person name="Shea T."/>
            <person name="Shenoy N."/>
            <person name="Sisk P."/>
            <person name="Stolte C."/>
            <person name="Sykes S."/>
            <person name="Thomson T."/>
            <person name="Walk T."/>
            <person name="White J."/>
            <person name="Yandava C."/>
            <person name="Izard J."/>
            <person name="Baranova O.V."/>
            <person name="Blanton J.M."/>
            <person name="Tanner A.C."/>
            <person name="Dewhirst F.E."/>
            <person name="Haas B."/>
            <person name="Nusbaum C."/>
            <person name="Birren B."/>
        </authorList>
    </citation>
    <scope>NUCLEOTIDE SEQUENCE [LARGE SCALE GENOMIC DNA]</scope>
    <source>
        <strain evidence="2">1-1 BBBD Race 1</strain>
    </source>
</reference>
<sequence length="59" mass="6230">MANVKAASAFLVFLVALIMNVTASPAMSPNVKTIMKRAYPGAVPLKLAKRNPTANGKPF</sequence>
<reference evidence="2" key="2">
    <citation type="submission" date="2016-05" db="EMBL/GenBank/DDBJ databases">
        <title>Comparative analysis highlights variable genome content of wheat rusts and divergence of the mating loci.</title>
        <authorList>
            <person name="Cuomo C.A."/>
            <person name="Bakkeren G."/>
            <person name="Szabo L."/>
            <person name="Khalil H."/>
            <person name="Joly D."/>
            <person name="Goldberg J."/>
            <person name="Young S."/>
            <person name="Zeng Q."/>
            <person name="Fellers J."/>
        </authorList>
    </citation>
    <scope>NUCLEOTIDE SEQUENCE [LARGE SCALE GENOMIC DNA]</scope>
    <source>
        <strain evidence="2">1-1 BBBD Race 1</strain>
    </source>
</reference>
<feature type="chain" id="PRO_5009425339" evidence="1">
    <location>
        <begin position="24"/>
        <end position="59"/>
    </location>
</feature>
<keyword evidence="4" id="KW-1185">Reference proteome</keyword>
<proteinExistence type="predicted"/>
<gene>
    <name evidence="2" type="ORF">PTTG_26204</name>
</gene>